<dbReference type="EMBL" id="DS480450">
    <property type="protein sequence ID" value="EDO15646.1"/>
    <property type="molecule type" value="Genomic_DNA"/>
</dbReference>
<organism evidence="4">
    <name type="scientific">Vanderwaltozyma polyspora (strain ATCC 22028 / DSM 70294 / BCRC 21397 / CBS 2163 / NBRC 10782 / NRRL Y-8283 / UCD 57-17)</name>
    <name type="common">Kluyveromyces polysporus</name>
    <dbReference type="NCBI Taxonomy" id="436907"/>
    <lineage>
        <taxon>Eukaryota</taxon>
        <taxon>Fungi</taxon>
        <taxon>Dikarya</taxon>
        <taxon>Ascomycota</taxon>
        <taxon>Saccharomycotina</taxon>
        <taxon>Saccharomycetes</taxon>
        <taxon>Saccharomycetales</taxon>
        <taxon>Saccharomycetaceae</taxon>
        <taxon>Vanderwaltozyma</taxon>
    </lineage>
</organism>
<dbReference type="KEGG" id="vpo:Kpol_473p5"/>
<dbReference type="GeneID" id="5543761"/>
<name>A7TPZ7_VANPO</name>
<keyword evidence="4" id="KW-1185">Reference proteome</keyword>
<dbReference type="InParanoid" id="A7TPZ7"/>
<evidence type="ECO:0000313" key="3">
    <source>
        <dbReference type="EMBL" id="EDO15646.1"/>
    </source>
</evidence>
<keyword evidence="2" id="KW-0472">Membrane</keyword>
<protein>
    <submittedName>
        <fullName evidence="3">Uncharacterized protein</fullName>
    </submittedName>
</protein>
<feature type="compositionally biased region" description="Low complexity" evidence="1">
    <location>
        <begin position="156"/>
        <end position="168"/>
    </location>
</feature>
<evidence type="ECO:0000256" key="1">
    <source>
        <dbReference type="SAM" id="MobiDB-lite"/>
    </source>
</evidence>
<dbReference type="Proteomes" id="UP000000267">
    <property type="component" value="Unassembled WGS sequence"/>
</dbReference>
<gene>
    <name evidence="3" type="ORF">Kpol_473p5</name>
</gene>
<reference evidence="3 4" key="1">
    <citation type="journal article" date="2007" name="Proc. Natl. Acad. Sci. U.S.A.">
        <title>Independent sorting-out of thousands of duplicated gene pairs in two yeast species descended from a whole-genome duplication.</title>
        <authorList>
            <person name="Scannell D.R."/>
            <person name="Frank A.C."/>
            <person name="Conant G.C."/>
            <person name="Byrne K.P."/>
            <person name="Woolfit M."/>
            <person name="Wolfe K.H."/>
        </authorList>
    </citation>
    <scope>NUCLEOTIDE SEQUENCE [LARGE SCALE GENOMIC DNA]</scope>
    <source>
        <strain evidence="4">ATCC 22028 / DSM 70294 / BCRC 21397 / CBS 2163 / NBRC 10782 / NRRL Y-8283 / UCD 57-17</strain>
    </source>
</reference>
<proteinExistence type="predicted"/>
<dbReference type="HOGENOM" id="CLU_1116463_0_0_1"/>
<feature type="compositionally biased region" description="Low complexity" evidence="1">
    <location>
        <begin position="211"/>
        <end position="226"/>
    </location>
</feature>
<feature type="transmembrane region" description="Helical" evidence="2">
    <location>
        <begin position="12"/>
        <end position="31"/>
    </location>
</feature>
<feature type="region of interest" description="Disordered" evidence="1">
    <location>
        <begin position="202"/>
        <end position="232"/>
    </location>
</feature>
<feature type="compositionally biased region" description="Basic and acidic residues" evidence="1">
    <location>
        <begin position="101"/>
        <end position="119"/>
    </location>
</feature>
<dbReference type="RefSeq" id="XP_001643504.1">
    <property type="nucleotide sequence ID" value="XM_001643454.1"/>
</dbReference>
<evidence type="ECO:0000256" key="2">
    <source>
        <dbReference type="SAM" id="Phobius"/>
    </source>
</evidence>
<feature type="compositionally biased region" description="Low complexity" evidence="1">
    <location>
        <begin position="130"/>
        <end position="141"/>
    </location>
</feature>
<sequence>MLMNDMVDQVWAVTKFFFTIYQYCCYTLIVALSGPLLSLYLADFVLYAFRLSWYLIAKSMIHHKKVEAGMRKVPLVQIEKKHDGIVKKEDDTIKEEEEEEHERNEVDDGKDNHAIDKDYVMTSVDEGNDSDSSTTPVTTTRSDMDIKELSKVSEKNPSTPSISNSTTSVETNGTGRSYSLRELFLGSKGNTTATENKEETLIKRRHSVSESSTTTTTTTSTTTTTTAGTKSVTISLARSELQTHMHSSN</sequence>
<accession>A7TPZ7</accession>
<keyword evidence="2" id="KW-0812">Transmembrane</keyword>
<keyword evidence="2" id="KW-1133">Transmembrane helix</keyword>
<dbReference type="AlphaFoldDB" id="A7TPZ7"/>
<feature type="compositionally biased region" description="Basic and acidic residues" evidence="1">
    <location>
        <begin position="142"/>
        <end position="154"/>
    </location>
</feature>
<evidence type="ECO:0000313" key="4">
    <source>
        <dbReference type="Proteomes" id="UP000000267"/>
    </source>
</evidence>
<feature type="region of interest" description="Disordered" evidence="1">
    <location>
        <begin position="87"/>
        <end position="174"/>
    </location>
</feature>